<keyword evidence="3" id="KW-0436">Ligase</keyword>
<evidence type="ECO:0000256" key="5">
    <source>
        <dbReference type="ARBA" id="ARBA00022840"/>
    </source>
</evidence>
<dbReference type="EMBL" id="UINC01135586">
    <property type="protein sequence ID" value="SVD19825.1"/>
    <property type="molecule type" value="Genomic_DNA"/>
</dbReference>
<dbReference type="AlphaFoldDB" id="A0A382TDE7"/>
<keyword evidence="5" id="KW-0067">ATP-binding</keyword>
<dbReference type="InterPro" id="IPR006194">
    <property type="entry name" value="Gly-tRNA-synth_heterodimer"/>
</dbReference>
<keyword evidence="7" id="KW-0030">Aminoacyl-tRNA synthetase</keyword>
<evidence type="ECO:0000256" key="3">
    <source>
        <dbReference type="ARBA" id="ARBA00022598"/>
    </source>
</evidence>
<evidence type="ECO:0000256" key="2">
    <source>
        <dbReference type="ARBA" id="ARBA00012829"/>
    </source>
</evidence>
<keyword evidence="6" id="KW-0648">Protein biosynthesis</keyword>
<comment type="similarity">
    <text evidence="1">Belongs to the class-II aminoacyl-tRNA synthetase family.</text>
</comment>
<dbReference type="GO" id="GO:0006426">
    <property type="term" value="P:glycyl-tRNA aminoacylation"/>
    <property type="evidence" value="ECO:0007669"/>
    <property type="project" value="InterPro"/>
</dbReference>
<sequence>MSDLLLELFGEEIPASMQARAAKDLKRLVCNSCRVANLPFETAKAYVTPRRLILHISGLPMAQTDAREEIRGPKVDAPDKAIQGFLQGNGISRDQCEERELAKGVFLYAIIQHQGRP</sequence>
<feature type="non-terminal residue" evidence="9">
    <location>
        <position position="117"/>
    </location>
</feature>
<comment type="catalytic activity">
    <reaction evidence="8">
        <text>tRNA(Gly) + glycine + ATP = glycyl-tRNA(Gly) + AMP + diphosphate</text>
        <dbReference type="Rhea" id="RHEA:16013"/>
        <dbReference type="Rhea" id="RHEA-COMP:9664"/>
        <dbReference type="Rhea" id="RHEA-COMP:9683"/>
        <dbReference type="ChEBI" id="CHEBI:30616"/>
        <dbReference type="ChEBI" id="CHEBI:33019"/>
        <dbReference type="ChEBI" id="CHEBI:57305"/>
        <dbReference type="ChEBI" id="CHEBI:78442"/>
        <dbReference type="ChEBI" id="CHEBI:78522"/>
        <dbReference type="ChEBI" id="CHEBI:456215"/>
        <dbReference type="EC" id="6.1.1.14"/>
    </reaction>
</comment>
<name>A0A382TDE7_9ZZZZ</name>
<dbReference type="PANTHER" id="PTHR30075">
    <property type="entry name" value="GLYCYL-TRNA SYNTHETASE"/>
    <property type="match status" value="1"/>
</dbReference>
<evidence type="ECO:0000256" key="6">
    <source>
        <dbReference type="ARBA" id="ARBA00022917"/>
    </source>
</evidence>
<dbReference type="PANTHER" id="PTHR30075:SF2">
    <property type="entry name" value="GLYCINE--TRNA LIGASE, CHLOROPLASTIC_MITOCHONDRIAL 2"/>
    <property type="match status" value="1"/>
</dbReference>
<evidence type="ECO:0000256" key="7">
    <source>
        <dbReference type="ARBA" id="ARBA00023146"/>
    </source>
</evidence>
<protein>
    <recommendedName>
        <fullName evidence="2">glycine--tRNA ligase</fullName>
        <ecNumber evidence="2">6.1.1.14</ecNumber>
    </recommendedName>
</protein>
<evidence type="ECO:0000256" key="4">
    <source>
        <dbReference type="ARBA" id="ARBA00022741"/>
    </source>
</evidence>
<proteinExistence type="inferred from homology"/>
<dbReference type="GO" id="GO:0005524">
    <property type="term" value="F:ATP binding"/>
    <property type="evidence" value="ECO:0007669"/>
    <property type="project" value="UniProtKB-KW"/>
</dbReference>
<evidence type="ECO:0000256" key="8">
    <source>
        <dbReference type="ARBA" id="ARBA00047937"/>
    </source>
</evidence>
<reference evidence="9" key="1">
    <citation type="submission" date="2018-05" db="EMBL/GenBank/DDBJ databases">
        <authorList>
            <person name="Lanie J.A."/>
            <person name="Ng W.-L."/>
            <person name="Kazmierczak K.M."/>
            <person name="Andrzejewski T.M."/>
            <person name="Davidsen T.M."/>
            <person name="Wayne K.J."/>
            <person name="Tettelin H."/>
            <person name="Glass J.I."/>
            <person name="Rusch D."/>
            <person name="Podicherti R."/>
            <person name="Tsui H.-C.T."/>
            <person name="Winkler M.E."/>
        </authorList>
    </citation>
    <scope>NUCLEOTIDE SEQUENCE</scope>
</reference>
<gene>
    <name evidence="9" type="ORF">METZ01_LOCUS372679</name>
</gene>
<accession>A0A382TDE7</accession>
<evidence type="ECO:0000256" key="1">
    <source>
        <dbReference type="ARBA" id="ARBA00008226"/>
    </source>
</evidence>
<evidence type="ECO:0000313" key="9">
    <source>
        <dbReference type="EMBL" id="SVD19825.1"/>
    </source>
</evidence>
<dbReference type="EC" id="6.1.1.14" evidence="2"/>
<organism evidence="9">
    <name type="scientific">marine metagenome</name>
    <dbReference type="NCBI Taxonomy" id="408172"/>
    <lineage>
        <taxon>unclassified sequences</taxon>
        <taxon>metagenomes</taxon>
        <taxon>ecological metagenomes</taxon>
    </lineage>
</organism>
<keyword evidence="4" id="KW-0547">Nucleotide-binding</keyword>
<dbReference type="GO" id="GO:0005829">
    <property type="term" value="C:cytosol"/>
    <property type="evidence" value="ECO:0007669"/>
    <property type="project" value="TreeGrafter"/>
</dbReference>
<dbReference type="Pfam" id="PF02092">
    <property type="entry name" value="tRNA_synt_2f"/>
    <property type="match status" value="1"/>
</dbReference>
<dbReference type="GO" id="GO:0004820">
    <property type="term" value="F:glycine-tRNA ligase activity"/>
    <property type="evidence" value="ECO:0007669"/>
    <property type="project" value="UniProtKB-EC"/>
</dbReference>
<dbReference type="InterPro" id="IPR015944">
    <property type="entry name" value="Gly-tRNA-synth_bsu"/>
</dbReference>